<proteinExistence type="inferred from homology"/>
<dbReference type="InterPro" id="IPR057739">
    <property type="entry name" value="Glyco_hydro_29_N"/>
</dbReference>
<dbReference type="EC" id="3.2.1.51" evidence="3"/>
<dbReference type="Pfam" id="PF01120">
    <property type="entry name" value="Alpha_L_fucos"/>
    <property type="match status" value="1"/>
</dbReference>
<organism evidence="8 9">
    <name type="scientific">Coraliomargarita algicola</name>
    <dbReference type="NCBI Taxonomy" id="3092156"/>
    <lineage>
        <taxon>Bacteria</taxon>
        <taxon>Pseudomonadati</taxon>
        <taxon>Verrucomicrobiota</taxon>
        <taxon>Opitutia</taxon>
        <taxon>Puniceicoccales</taxon>
        <taxon>Coraliomargaritaceae</taxon>
        <taxon>Coraliomargarita</taxon>
    </lineage>
</organism>
<comment type="similarity">
    <text evidence="2">Belongs to the glycosyl hydrolase 29 family.</text>
</comment>
<protein>
    <recommendedName>
        <fullName evidence="3">alpha-L-fucosidase</fullName>
        <ecNumber evidence="3">3.2.1.51</ecNumber>
    </recommendedName>
</protein>
<evidence type="ECO:0000313" key="8">
    <source>
        <dbReference type="EMBL" id="WPJ95584.1"/>
    </source>
</evidence>
<dbReference type="PIRSF" id="PIRSF001092">
    <property type="entry name" value="Alpha-L-fucosidase"/>
    <property type="match status" value="1"/>
</dbReference>
<feature type="domain" description="Glycoside hydrolase family 29 N-terminal" evidence="7">
    <location>
        <begin position="27"/>
        <end position="369"/>
    </location>
</feature>
<dbReference type="SUPFAM" id="SSF51445">
    <property type="entry name" value="(Trans)glycosidases"/>
    <property type="match status" value="1"/>
</dbReference>
<dbReference type="InterPro" id="IPR016286">
    <property type="entry name" value="FUC_metazoa-typ"/>
</dbReference>
<dbReference type="EMBL" id="CP138858">
    <property type="protein sequence ID" value="WPJ95584.1"/>
    <property type="molecule type" value="Genomic_DNA"/>
</dbReference>
<keyword evidence="9" id="KW-1185">Reference proteome</keyword>
<evidence type="ECO:0000259" key="7">
    <source>
        <dbReference type="Pfam" id="PF01120"/>
    </source>
</evidence>
<dbReference type="Proteomes" id="UP001324993">
    <property type="component" value="Chromosome"/>
</dbReference>
<name>A0ABZ0RRL2_9BACT</name>
<keyword evidence="4" id="KW-0732">Signal</keyword>
<evidence type="ECO:0000256" key="6">
    <source>
        <dbReference type="ARBA" id="ARBA00023295"/>
    </source>
</evidence>
<dbReference type="RefSeq" id="WP_319832463.1">
    <property type="nucleotide sequence ID" value="NZ_CP138858.1"/>
</dbReference>
<evidence type="ECO:0000256" key="3">
    <source>
        <dbReference type="ARBA" id="ARBA00012662"/>
    </source>
</evidence>
<evidence type="ECO:0000256" key="5">
    <source>
        <dbReference type="ARBA" id="ARBA00022801"/>
    </source>
</evidence>
<reference evidence="8 9" key="1">
    <citation type="submission" date="2023-11" db="EMBL/GenBank/DDBJ databases">
        <title>Coraliomargarita sp. nov., isolated from marine algae.</title>
        <authorList>
            <person name="Lee J.K."/>
            <person name="Baek J.H."/>
            <person name="Kim J.M."/>
            <person name="Choi D.G."/>
            <person name="Jeon C.O."/>
        </authorList>
    </citation>
    <scope>NUCLEOTIDE SEQUENCE [LARGE SCALE GENOMIC DNA]</scope>
    <source>
        <strain evidence="8 9">J2-16</strain>
    </source>
</reference>
<dbReference type="Gene3D" id="3.20.20.80">
    <property type="entry name" value="Glycosidases"/>
    <property type="match status" value="1"/>
</dbReference>
<dbReference type="PRINTS" id="PR00741">
    <property type="entry name" value="GLHYDRLASE29"/>
</dbReference>
<comment type="function">
    <text evidence="1">Alpha-L-fucosidase is responsible for hydrolyzing the alpha-1,6-linked fucose joined to the reducing-end N-acetylglucosamine of the carbohydrate moieties of glycoproteins.</text>
</comment>
<dbReference type="PANTHER" id="PTHR10030:SF37">
    <property type="entry name" value="ALPHA-L-FUCOSIDASE-RELATED"/>
    <property type="match status" value="1"/>
</dbReference>
<keyword evidence="5" id="KW-0378">Hydrolase</keyword>
<evidence type="ECO:0000313" key="9">
    <source>
        <dbReference type="Proteomes" id="UP001324993"/>
    </source>
</evidence>
<dbReference type="InterPro" id="IPR000933">
    <property type="entry name" value="Glyco_hydro_29"/>
</dbReference>
<dbReference type="InterPro" id="IPR017853">
    <property type="entry name" value="GH"/>
</dbReference>
<evidence type="ECO:0000256" key="4">
    <source>
        <dbReference type="ARBA" id="ARBA00022729"/>
    </source>
</evidence>
<keyword evidence="6" id="KW-0326">Glycosidase</keyword>
<accession>A0ABZ0RRL2</accession>
<dbReference type="PANTHER" id="PTHR10030">
    <property type="entry name" value="ALPHA-L-FUCOSIDASE"/>
    <property type="match status" value="1"/>
</dbReference>
<evidence type="ECO:0000256" key="1">
    <source>
        <dbReference type="ARBA" id="ARBA00004071"/>
    </source>
</evidence>
<gene>
    <name evidence="8" type="ORF">SH580_19380</name>
</gene>
<evidence type="ECO:0000256" key="2">
    <source>
        <dbReference type="ARBA" id="ARBA00007951"/>
    </source>
</evidence>
<sequence>MTDTATREKSAASDVEAQHAINEITSFADEKASYQRTSHPDAQWFPEACLGMFIHWGISSVDGIGDLSWGCYHTVPGAQQKNTEVHGIYAAHAQRTPVKYWEQAEKFTCEDYDPEKWLSAARDAGVRYVVITTKHHDGFCLWPSEYGDFSPKNYLNGRDLLGEFVAAARKYDVKIGFYYSPPDWRFYQDYVNFGRDSKKPLDKNHEPYPGNKMPERSPELLEAYRTHVNGHVRELLTRYGQIDVLWFDGRLPDGSMTIEEIREIQPGILINPRGHGYGDFNTPECKFPERERVEGSWWEYCHVFSDGAWGYMEHETYKPIGWFLEEFTKARAWGGNWLPNVGPDAKGRLPDAFFKRMEQLKEWMSHSGESVIGTTPGNWPEDSNVPITHKGDKTYAHVGWLFDYPVEIKCLKEAPKSVQLLKTGEAIPYEYVDGVLSFHLHKNHRDLRTTVIVIE</sequence>
<dbReference type="SMART" id="SM00812">
    <property type="entry name" value="Alpha_L_fucos"/>
    <property type="match status" value="1"/>
</dbReference>